<gene>
    <name evidence="9" type="primary">trpF</name>
    <name evidence="11" type="ORF">LZD57_13615</name>
</gene>
<evidence type="ECO:0000256" key="9">
    <source>
        <dbReference type="HAMAP-Rule" id="MF_00135"/>
    </source>
</evidence>
<dbReference type="InterPro" id="IPR013785">
    <property type="entry name" value="Aldolase_TIM"/>
</dbReference>
<comment type="catalytic activity">
    <reaction evidence="1 9">
        <text>N-(5-phospho-beta-D-ribosyl)anthranilate = 1-(2-carboxyphenylamino)-1-deoxy-D-ribulose 5-phosphate</text>
        <dbReference type="Rhea" id="RHEA:21540"/>
        <dbReference type="ChEBI" id="CHEBI:18277"/>
        <dbReference type="ChEBI" id="CHEBI:58613"/>
        <dbReference type="EC" id="5.3.1.24"/>
    </reaction>
</comment>
<dbReference type="PANTHER" id="PTHR42894:SF1">
    <property type="entry name" value="N-(5'-PHOSPHORIBOSYL)ANTHRANILATE ISOMERASE"/>
    <property type="match status" value="1"/>
</dbReference>
<evidence type="ECO:0000256" key="1">
    <source>
        <dbReference type="ARBA" id="ARBA00001164"/>
    </source>
</evidence>
<dbReference type="HAMAP" id="MF_00135">
    <property type="entry name" value="PRAI"/>
    <property type="match status" value="1"/>
</dbReference>
<evidence type="ECO:0000256" key="7">
    <source>
        <dbReference type="ARBA" id="ARBA00023141"/>
    </source>
</evidence>
<dbReference type="PANTHER" id="PTHR42894">
    <property type="entry name" value="N-(5'-PHOSPHORIBOSYL)ANTHRANILATE ISOMERASE"/>
    <property type="match status" value="1"/>
</dbReference>
<keyword evidence="5 9" id="KW-0028">Amino-acid biosynthesis</keyword>
<dbReference type="Gene3D" id="3.20.20.70">
    <property type="entry name" value="Aldolase class I"/>
    <property type="match status" value="1"/>
</dbReference>
<dbReference type="AlphaFoldDB" id="A0A9X1P4B5"/>
<evidence type="ECO:0000256" key="4">
    <source>
        <dbReference type="ARBA" id="ARBA00022272"/>
    </source>
</evidence>
<name>A0A9X1P4B5_9HYPH</name>
<evidence type="ECO:0000256" key="8">
    <source>
        <dbReference type="ARBA" id="ARBA00023235"/>
    </source>
</evidence>
<dbReference type="SUPFAM" id="SSF51366">
    <property type="entry name" value="Ribulose-phoshate binding barrel"/>
    <property type="match status" value="1"/>
</dbReference>
<keyword evidence="7 9" id="KW-0057">Aromatic amino acid biosynthesis</keyword>
<keyword evidence="12" id="KW-1185">Reference proteome</keyword>
<dbReference type="Pfam" id="PF00697">
    <property type="entry name" value="PRAI"/>
    <property type="match status" value="1"/>
</dbReference>
<dbReference type="InterPro" id="IPR044643">
    <property type="entry name" value="TrpF_fam"/>
</dbReference>
<evidence type="ECO:0000259" key="10">
    <source>
        <dbReference type="Pfam" id="PF00697"/>
    </source>
</evidence>
<evidence type="ECO:0000256" key="2">
    <source>
        <dbReference type="ARBA" id="ARBA00004664"/>
    </source>
</evidence>
<comment type="caution">
    <text evidence="11">The sequence shown here is derived from an EMBL/GenBank/DDBJ whole genome shotgun (WGS) entry which is preliminary data.</text>
</comment>
<keyword evidence="6 9" id="KW-0822">Tryptophan biosynthesis</keyword>
<accession>A0A9X1P4B5</accession>
<dbReference type="CDD" id="cd00405">
    <property type="entry name" value="PRAI"/>
    <property type="match status" value="1"/>
</dbReference>
<sequence>MRPEAKICGLSTPETLEVALSRGASHVGFVHFAKSPRHLDVEPMAELVRLVAGRAETVIVTVDPDDELIARFAEEVRPDWLQLHGRETPERVAEIKAHTGLRVMKALPVAEAADLDAVAAYRGVADRILLDSKRPKGSNLPGGNGVSFDWRLLAALDPDLAYMLSGGIDAGNVAEALRVARPSGIDVSSGVESAPGIKDVGRIATFFDELDRIASEKGPTP</sequence>
<dbReference type="InterPro" id="IPR001240">
    <property type="entry name" value="PRAI_dom"/>
</dbReference>
<keyword evidence="8 9" id="KW-0413">Isomerase</keyword>
<protein>
    <recommendedName>
        <fullName evidence="4 9">N-(5'-phosphoribosyl)anthranilate isomerase</fullName>
        <shortName evidence="9">PRAI</shortName>
        <ecNumber evidence="3 9">5.3.1.24</ecNumber>
    </recommendedName>
</protein>
<feature type="domain" description="N-(5'phosphoribosyl) anthranilate isomerase (PRAI)" evidence="10">
    <location>
        <begin position="5"/>
        <end position="208"/>
    </location>
</feature>
<dbReference type="InterPro" id="IPR011060">
    <property type="entry name" value="RibuloseP-bd_barrel"/>
</dbReference>
<dbReference type="RefSeq" id="WP_233720033.1">
    <property type="nucleotide sequence ID" value="NZ_JAJUWU010000014.1"/>
</dbReference>
<comment type="similarity">
    <text evidence="9">Belongs to the TrpF family.</text>
</comment>
<proteinExistence type="inferred from homology"/>
<dbReference type="EMBL" id="JAJUWU010000014">
    <property type="protein sequence ID" value="MCE7029031.1"/>
    <property type="molecule type" value="Genomic_DNA"/>
</dbReference>
<evidence type="ECO:0000313" key="12">
    <source>
        <dbReference type="Proteomes" id="UP001139035"/>
    </source>
</evidence>
<evidence type="ECO:0000256" key="6">
    <source>
        <dbReference type="ARBA" id="ARBA00022822"/>
    </source>
</evidence>
<dbReference type="NCBIfam" id="NF002295">
    <property type="entry name" value="PRK01222.1-1"/>
    <property type="match status" value="1"/>
</dbReference>
<organism evidence="11 12">
    <name type="scientific">Jiella avicenniae</name>
    <dbReference type="NCBI Taxonomy" id="2907202"/>
    <lineage>
        <taxon>Bacteria</taxon>
        <taxon>Pseudomonadati</taxon>
        <taxon>Pseudomonadota</taxon>
        <taxon>Alphaproteobacteria</taxon>
        <taxon>Hyphomicrobiales</taxon>
        <taxon>Aurantimonadaceae</taxon>
        <taxon>Jiella</taxon>
    </lineage>
</organism>
<evidence type="ECO:0000313" key="11">
    <source>
        <dbReference type="EMBL" id="MCE7029031.1"/>
    </source>
</evidence>
<dbReference type="GO" id="GO:0004640">
    <property type="term" value="F:phosphoribosylanthranilate isomerase activity"/>
    <property type="evidence" value="ECO:0007669"/>
    <property type="project" value="UniProtKB-UniRule"/>
</dbReference>
<dbReference type="EC" id="5.3.1.24" evidence="3 9"/>
<evidence type="ECO:0000256" key="3">
    <source>
        <dbReference type="ARBA" id="ARBA00012572"/>
    </source>
</evidence>
<comment type="pathway">
    <text evidence="2 9">Amino-acid biosynthesis; L-tryptophan biosynthesis; L-tryptophan from chorismate: step 3/5.</text>
</comment>
<reference evidence="11" key="1">
    <citation type="submission" date="2022-01" db="EMBL/GenBank/DDBJ databases">
        <title>Jiella avicenniae sp. nov., a novel endophytic bacterium isolated from bark of Avicennia marina.</title>
        <authorList>
            <person name="Tuo L."/>
        </authorList>
    </citation>
    <scope>NUCLEOTIDE SEQUENCE</scope>
    <source>
        <strain evidence="11">CBK1P-4</strain>
    </source>
</reference>
<dbReference type="Proteomes" id="UP001139035">
    <property type="component" value="Unassembled WGS sequence"/>
</dbReference>
<dbReference type="GO" id="GO:0000162">
    <property type="term" value="P:L-tryptophan biosynthetic process"/>
    <property type="evidence" value="ECO:0007669"/>
    <property type="project" value="UniProtKB-UniRule"/>
</dbReference>
<evidence type="ECO:0000256" key="5">
    <source>
        <dbReference type="ARBA" id="ARBA00022605"/>
    </source>
</evidence>